<evidence type="ECO:0000259" key="1">
    <source>
        <dbReference type="Pfam" id="PF01261"/>
    </source>
</evidence>
<dbReference type="InterPro" id="IPR036237">
    <property type="entry name" value="Xyl_isomerase-like_sf"/>
</dbReference>
<sequence length="373" mass="39044">MDRRDFLSGASVAAASLVAKDTVFATPAMAQAAPSQQLVTQIWSRHLQWVATQAQQVADPYGTGVKVGEAARAAGYAAVDLTVRNDGHVHPANVATHLPAMLSGIRSTGALCDHIGVNFAPPADPANTAWIASQSVHQILSVAGAHGIRKYRFNNSGAVSFGNNTFGAQITSLLDGVRLNHRRLAAINAQYGNLCGVAHTHASNIGVTVYDYAYAMQGISPDLIGINLAIGHTATAAPGTMWQLEMRRNMPHIRCVAVEDLAATVDPETGALSIGRVQPPGATGTGGGVINWTTFYSLLRLGGYSGAVESQIEYRIPGADGNPVSLNSAFFADNAQFTSGNLTPALMIAAMRKDSDFIRARAVAGGWSAGQVL</sequence>
<dbReference type="InterPro" id="IPR006311">
    <property type="entry name" value="TAT_signal"/>
</dbReference>
<proteinExistence type="predicted"/>
<dbReference type="InterPro" id="IPR013022">
    <property type="entry name" value="Xyl_isomerase-like_TIM-brl"/>
</dbReference>
<name>A0ABY4S445_AQUTE</name>
<accession>A0ABY4S445</accession>
<keyword evidence="3" id="KW-1185">Reference proteome</keyword>
<evidence type="ECO:0000313" key="2">
    <source>
        <dbReference type="EMBL" id="URI06782.1"/>
    </source>
</evidence>
<dbReference type="Gene3D" id="3.20.20.150">
    <property type="entry name" value="Divalent-metal-dependent TIM barrel enzymes"/>
    <property type="match status" value="1"/>
</dbReference>
<dbReference type="SUPFAM" id="SSF51658">
    <property type="entry name" value="Xylose isomerase-like"/>
    <property type="match status" value="1"/>
</dbReference>
<gene>
    <name evidence="2" type="ORF">MW290_12855</name>
</gene>
<protein>
    <recommendedName>
        <fullName evidence="1">Xylose isomerase-like TIM barrel domain-containing protein</fullName>
    </recommendedName>
</protein>
<feature type="domain" description="Xylose isomerase-like TIM barrel" evidence="1">
    <location>
        <begin position="70"/>
        <end position="314"/>
    </location>
</feature>
<dbReference type="PROSITE" id="PS51318">
    <property type="entry name" value="TAT"/>
    <property type="match status" value="1"/>
</dbReference>
<dbReference type="RefSeq" id="WP_250195045.1">
    <property type="nucleotide sequence ID" value="NZ_CP097635.1"/>
</dbReference>
<evidence type="ECO:0000313" key="3">
    <source>
        <dbReference type="Proteomes" id="UP001056201"/>
    </source>
</evidence>
<dbReference type="EMBL" id="CP097635">
    <property type="protein sequence ID" value="URI06782.1"/>
    <property type="molecule type" value="Genomic_DNA"/>
</dbReference>
<dbReference type="Proteomes" id="UP001056201">
    <property type="component" value="Chromosome 1"/>
</dbReference>
<organism evidence="2 3">
    <name type="scientific">Aquincola tertiaricarbonis</name>
    <dbReference type="NCBI Taxonomy" id="391953"/>
    <lineage>
        <taxon>Bacteria</taxon>
        <taxon>Pseudomonadati</taxon>
        <taxon>Pseudomonadota</taxon>
        <taxon>Betaproteobacteria</taxon>
        <taxon>Burkholderiales</taxon>
        <taxon>Sphaerotilaceae</taxon>
        <taxon>Aquincola</taxon>
    </lineage>
</organism>
<reference evidence="2" key="1">
    <citation type="submission" date="2022-05" db="EMBL/GenBank/DDBJ databases">
        <title>An RpoN-dependent PEP-CTERM gene is involved in floc formation of an Aquincola tertiaricarbonis strain.</title>
        <authorList>
            <person name="Qiu D."/>
            <person name="Xia M."/>
        </authorList>
    </citation>
    <scope>NUCLEOTIDE SEQUENCE</scope>
    <source>
        <strain evidence="2">RN12</strain>
    </source>
</reference>
<dbReference type="Pfam" id="PF01261">
    <property type="entry name" value="AP_endonuc_2"/>
    <property type="match status" value="1"/>
</dbReference>